<keyword evidence="1" id="KW-0812">Transmembrane</keyword>
<gene>
    <name evidence="2" type="ORF">D2V04_01100</name>
</gene>
<feature type="transmembrane region" description="Helical" evidence="1">
    <location>
        <begin position="79"/>
        <end position="99"/>
    </location>
</feature>
<dbReference type="EMBL" id="QXFK01000005">
    <property type="protein sequence ID" value="RIV81239.1"/>
    <property type="molecule type" value="Genomic_DNA"/>
</dbReference>
<dbReference type="PANTHER" id="PTHR34989:SF1">
    <property type="entry name" value="PROTEIN HDED"/>
    <property type="match status" value="1"/>
</dbReference>
<feature type="transmembrane region" description="Helical" evidence="1">
    <location>
        <begin position="105"/>
        <end position="129"/>
    </location>
</feature>
<dbReference type="AlphaFoldDB" id="A0A418NM13"/>
<keyword evidence="1" id="KW-1133">Transmembrane helix</keyword>
<proteinExistence type="predicted"/>
<keyword evidence="1" id="KW-0472">Membrane</keyword>
<dbReference type="InterPro" id="IPR052712">
    <property type="entry name" value="Acid_resist_chaperone_HdeD"/>
</dbReference>
<dbReference type="Proteomes" id="UP000285092">
    <property type="component" value="Unassembled WGS sequence"/>
</dbReference>
<reference evidence="2 3" key="1">
    <citation type="submission" date="2018-08" db="EMBL/GenBank/DDBJ databases">
        <title>Altererythrobacter sp.Ery1 and Ery12, the genome sequencing of novel strains in genus Alterythrobacter.</title>
        <authorList>
            <person name="Cheng H."/>
            <person name="Wu Y.-H."/>
            <person name="Fang C."/>
            <person name="Xu X.-W."/>
        </authorList>
    </citation>
    <scope>NUCLEOTIDE SEQUENCE [LARGE SCALE GENOMIC DNA]</scope>
    <source>
        <strain evidence="2 3">Ery1</strain>
    </source>
</reference>
<sequence length="212" mass="22278">MATASDSTTADFTDRLPARNWGWFALRGVLLLVLGVLSLAFPGPALFAFALVFAIYCFVDGVFALASGVRGARRKEERWWALILAGVLGIAVGVAFVLFPGLGTLAYALTAIALIAGWAVASGVLQIVAAWRLRRAIEGEWLLIASGALTVLLGVGLIVLLMVAPTPTLLSVAWMIGVWALIAGVALLVLAFRLRRYGRERGANAANGDGGS</sequence>
<name>A0A418NM13_9SPHN</name>
<evidence type="ECO:0000313" key="3">
    <source>
        <dbReference type="Proteomes" id="UP000285092"/>
    </source>
</evidence>
<accession>A0A418NM13</accession>
<feature type="transmembrane region" description="Helical" evidence="1">
    <location>
        <begin position="47"/>
        <end position="67"/>
    </location>
</feature>
<feature type="transmembrane region" description="Helical" evidence="1">
    <location>
        <begin position="141"/>
        <end position="163"/>
    </location>
</feature>
<feature type="transmembrane region" description="Helical" evidence="1">
    <location>
        <begin position="21"/>
        <end position="41"/>
    </location>
</feature>
<evidence type="ECO:0000313" key="2">
    <source>
        <dbReference type="EMBL" id="RIV81239.1"/>
    </source>
</evidence>
<protein>
    <submittedName>
        <fullName evidence="2">HdeD family acid-resistance protein</fullName>
    </submittedName>
</protein>
<dbReference type="OrthoDB" id="193343at2"/>
<organism evidence="2 3">
    <name type="scientific">Pelagerythrobacter aerophilus</name>
    <dbReference type="NCBI Taxonomy" id="2306995"/>
    <lineage>
        <taxon>Bacteria</taxon>
        <taxon>Pseudomonadati</taxon>
        <taxon>Pseudomonadota</taxon>
        <taxon>Alphaproteobacteria</taxon>
        <taxon>Sphingomonadales</taxon>
        <taxon>Erythrobacteraceae</taxon>
        <taxon>Pelagerythrobacter</taxon>
    </lineage>
</organism>
<evidence type="ECO:0000256" key="1">
    <source>
        <dbReference type="SAM" id="Phobius"/>
    </source>
</evidence>
<feature type="transmembrane region" description="Helical" evidence="1">
    <location>
        <begin position="169"/>
        <end position="192"/>
    </location>
</feature>
<dbReference type="RefSeq" id="WP_119511540.1">
    <property type="nucleotide sequence ID" value="NZ_QXFK01000005.1"/>
</dbReference>
<comment type="caution">
    <text evidence="2">The sequence shown here is derived from an EMBL/GenBank/DDBJ whole genome shotgun (WGS) entry which is preliminary data.</text>
</comment>
<dbReference type="Pfam" id="PF03729">
    <property type="entry name" value="DUF308"/>
    <property type="match status" value="2"/>
</dbReference>
<dbReference type="InterPro" id="IPR005325">
    <property type="entry name" value="DUF308_memb"/>
</dbReference>
<dbReference type="GO" id="GO:0005886">
    <property type="term" value="C:plasma membrane"/>
    <property type="evidence" value="ECO:0007669"/>
    <property type="project" value="TreeGrafter"/>
</dbReference>
<keyword evidence="3" id="KW-1185">Reference proteome</keyword>
<dbReference type="PANTHER" id="PTHR34989">
    <property type="entry name" value="PROTEIN HDED"/>
    <property type="match status" value="1"/>
</dbReference>